<evidence type="ECO:0000256" key="3">
    <source>
        <dbReference type="SAM" id="Phobius"/>
    </source>
</evidence>
<organism evidence="4 5">
    <name type="scientific">Pycnoporus cinnabarinus</name>
    <name type="common">Cinnabar-red polypore</name>
    <name type="synonym">Trametes cinnabarina</name>
    <dbReference type="NCBI Taxonomy" id="5643"/>
    <lineage>
        <taxon>Eukaryota</taxon>
        <taxon>Fungi</taxon>
        <taxon>Dikarya</taxon>
        <taxon>Basidiomycota</taxon>
        <taxon>Agaricomycotina</taxon>
        <taxon>Agaricomycetes</taxon>
        <taxon>Polyporales</taxon>
        <taxon>Polyporaceae</taxon>
        <taxon>Trametes</taxon>
    </lineage>
</organism>
<feature type="coiled-coil region" evidence="1">
    <location>
        <begin position="895"/>
        <end position="929"/>
    </location>
</feature>
<feature type="region of interest" description="Disordered" evidence="2">
    <location>
        <begin position="528"/>
        <end position="573"/>
    </location>
</feature>
<evidence type="ECO:0000313" key="5">
    <source>
        <dbReference type="Proteomes" id="UP000029665"/>
    </source>
</evidence>
<keyword evidence="3" id="KW-0472">Membrane</keyword>
<feature type="compositionally biased region" description="Low complexity" evidence="2">
    <location>
        <begin position="103"/>
        <end position="118"/>
    </location>
</feature>
<feature type="compositionally biased region" description="Basic residues" evidence="2">
    <location>
        <begin position="635"/>
        <end position="648"/>
    </location>
</feature>
<dbReference type="STRING" id="5643.A0A060SSR9"/>
<feature type="compositionally biased region" description="Polar residues" evidence="2">
    <location>
        <begin position="536"/>
        <end position="562"/>
    </location>
</feature>
<dbReference type="AlphaFoldDB" id="A0A060SSR9"/>
<evidence type="ECO:0000313" key="4">
    <source>
        <dbReference type="EMBL" id="CDO75503.1"/>
    </source>
</evidence>
<feature type="compositionally biased region" description="Polar residues" evidence="2">
    <location>
        <begin position="658"/>
        <end position="668"/>
    </location>
</feature>
<feature type="region of interest" description="Disordered" evidence="2">
    <location>
        <begin position="627"/>
        <end position="783"/>
    </location>
</feature>
<evidence type="ECO:0000256" key="2">
    <source>
        <dbReference type="SAM" id="MobiDB-lite"/>
    </source>
</evidence>
<proteinExistence type="predicted"/>
<comment type="caution">
    <text evidence="4">The sequence shown here is derived from an EMBL/GenBank/DDBJ whole genome shotgun (WGS) entry which is preliminary data.</text>
</comment>
<dbReference type="OMA" id="ALIMEEY"/>
<feature type="region of interest" description="Disordered" evidence="2">
    <location>
        <begin position="146"/>
        <end position="252"/>
    </location>
</feature>
<feature type="region of interest" description="Disordered" evidence="2">
    <location>
        <begin position="103"/>
        <end position="130"/>
    </location>
</feature>
<feature type="transmembrane region" description="Helical" evidence="3">
    <location>
        <begin position="1075"/>
        <end position="1097"/>
    </location>
</feature>
<keyword evidence="3" id="KW-0812">Transmembrane</keyword>
<keyword evidence="3" id="KW-1133">Transmembrane helix</keyword>
<keyword evidence="1" id="KW-0175">Coiled coil</keyword>
<dbReference type="EMBL" id="CCBP010000274">
    <property type="protein sequence ID" value="CDO75503.1"/>
    <property type="molecule type" value="Genomic_DNA"/>
</dbReference>
<feature type="compositionally biased region" description="Basic and acidic residues" evidence="2">
    <location>
        <begin position="690"/>
        <end position="701"/>
    </location>
</feature>
<name>A0A060SSR9_PYCCI</name>
<dbReference type="Proteomes" id="UP000029665">
    <property type="component" value="Unassembled WGS sequence"/>
</dbReference>
<evidence type="ECO:0000256" key="1">
    <source>
        <dbReference type="SAM" id="Coils"/>
    </source>
</evidence>
<sequence>MLYESPRRRNFNEGHRRIPRITTTQSSRSTATYPDSATVAKPPVANSQHFDCLVGKHGNSTVYCSEEPENVAEILRHKQRVKAQQAINSVTIMNGSPEFWGHSRSYSTSSSSGASSPASSPPSTPRLLPIDLPFSEEEDTRLLAATTRGRSDSFSSAASDEGRLLISVNPPKVTPKAKHRPSGSRSSAIQKSLCSLTGRAGNNDGSLAFSQDEKRRRVRSVDGVDDIASARPNDSHASSSMSRRTVSLSRRGEKRDKYLKGLSTGLADSFSNEYDLYPAILEDVQRALRLKARREARLRTLQSSPIHTESRGTPDIVSLSSISAASSPVAASGPKGTSFPRQTTLPGDSEVDFSPATGSAPLHPVPTSSDGGVTLDWGVTSTEDSRERRWSISITKRKGKEPALVSSRDVVEKQVSVYADKLQQIRSRAKPHTIRKAAITSDQLERRYRFLLPKGNTPGVNLLHVVRWYRKQEEHVRETLDKMEPATWMKHLWDKHGSPKGGNSSWSPTALVIEEYVKFHASPHTMSTIPEDDVTLPSSPNAPSFSEVRSPSTDSYSWTSPRHSLEPAISRKRSSYDAQVSFEPLVESGKESIGARSRHSTEGFVKTWRAPAAGSDSARSSLYSLISKGASPNSSRKHLRGLSRRLGRRRSDDVLSSARNSTSEQSASEDGHRGHQKMATITQTSLHLQFGDEKSSARVDGMETGPSEGDTLRVEASEEPATATQSTTVMSHTSQPVPGTIKDISGRSTLPRRRHRRSLPSSRDLFVREREKQRRAADEQKEREEYEIKAQVLEDTISQNYRVRHLLQRIAAGAREYDSVQCGLSEVLRIPIPRIPPEVMDAFVHDPSAVTGGTRRVAGWKAVEDIHSRIERQRDTLQLFLRSQLGDARPKTPTMNIFEDQIKAVIQSLERLAEEREVLTHKAEEVATALKRVKTIQATVKKDYNDTLAHTSLVYPELSQIAALEENYRNHYQQFWDIGLDALTLLLDTVTPFWRNYGKVIGEDVQDFLIIPWYRNEFTGEPKRYPIKHFPRRSFRHWVGLLFLSFLSVVVTLLQARVAISMTIHFHLPWISHTGLWWTIIPIYTVGLIITWCAVLIECCILLAQWGVVIWWLGWTVNLFT</sequence>
<reference evidence="4" key="1">
    <citation type="submission" date="2014-01" db="EMBL/GenBank/DDBJ databases">
        <title>The genome of the white-rot fungus Pycnoporus cinnabarinus: a basidiomycete model with a versatile arsenal for lignocellulosic biomass breakdown.</title>
        <authorList>
            <person name="Levasseur A."/>
            <person name="Lomascolo A."/>
            <person name="Ruiz-Duenas F.J."/>
            <person name="Uzan E."/>
            <person name="Piumi F."/>
            <person name="Kues U."/>
            <person name="Ram A.F.J."/>
            <person name="Murat C."/>
            <person name="Haon M."/>
            <person name="Benoit I."/>
            <person name="Arfi Y."/>
            <person name="Chevret D."/>
            <person name="Drula E."/>
            <person name="Kwon M.J."/>
            <person name="Gouret P."/>
            <person name="Lesage-Meessen L."/>
            <person name="Lombard V."/>
            <person name="Mariette J."/>
            <person name="Noirot C."/>
            <person name="Park J."/>
            <person name="Patyshakuliyeva A."/>
            <person name="Wieneger R.A.B."/>
            <person name="Wosten H.A.B."/>
            <person name="Martin F."/>
            <person name="Coutinho P.M."/>
            <person name="de Vries R."/>
            <person name="Martinez A.T."/>
            <person name="Klopp C."/>
            <person name="Pontarotti P."/>
            <person name="Henrissat B."/>
            <person name="Record E."/>
        </authorList>
    </citation>
    <scope>NUCLEOTIDE SEQUENCE [LARGE SCALE GENOMIC DNA]</scope>
    <source>
        <strain evidence="4">BRFM137</strain>
    </source>
</reference>
<gene>
    <name evidence="4" type="ORF">BN946_scf184935.g39</name>
</gene>
<keyword evidence="5" id="KW-1185">Reference proteome</keyword>
<protein>
    <submittedName>
        <fullName evidence="4">Uncharacterized protein</fullName>
    </submittedName>
</protein>
<feature type="compositionally biased region" description="Low complexity" evidence="2">
    <location>
        <begin position="235"/>
        <end position="249"/>
    </location>
</feature>
<feature type="compositionally biased region" description="Polar residues" evidence="2">
    <location>
        <begin position="183"/>
        <end position="195"/>
    </location>
</feature>
<feature type="region of interest" description="Disordered" evidence="2">
    <location>
        <begin position="327"/>
        <end position="375"/>
    </location>
</feature>
<feature type="transmembrane region" description="Helical" evidence="3">
    <location>
        <begin position="1103"/>
        <end position="1120"/>
    </location>
</feature>
<feature type="compositionally biased region" description="Polar residues" evidence="2">
    <location>
        <begin position="722"/>
        <end position="737"/>
    </location>
</feature>
<dbReference type="OrthoDB" id="3190515at2759"/>
<dbReference type="HOGENOM" id="CLU_007123_0_0_1"/>
<feature type="compositionally biased region" description="Basic and acidic residues" evidence="2">
    <location>
        <begin position="765"/>
        <end position="783"/>
    </location>
</feature>
<accession>A0A060SSR9</accession>
<feature type="transmembrane region" description="Helical" evidence="3">
    <location>
        <begin position="1035"/>
        <end position="1054"/>
    </location>
</feature>
<feature type="compositionally biased region" description="Basic and acidic residues" evidence="2">
    <location>
        <begin position="211"/>
        <end position="222"/>
    </location>
</feature>